<feature type="domain" description="DHFR" evidence="9">
    <location>
        <begin position="3"/>
        <end position="161"/>
    </location>
</feature>
<dbReference type="Proteomes" id="UP001055153">
    <property type="component" value="Unassembled WGS sequence"/>
</dbReference>
<dbReference type="RefSeq" id="WP_238235554.1">
    <property type="nucleotide sequence ID" value="NZ_BPQQ01000031.1"/>
</dbReference>
<dbReference type="InterPro" id="IPR024072">
    <property type="entry name" value="DHFR-like_dom_sf"/>
</dbReference>
<name>A0ABQ4SBU4_9HYPH</name>
<dbReference type="SUPFAM" id="SSF53597">
    <property type="entry name" value="Dihydrofolate reductase-like"/>
    <property type="match status" value="1"/>
</dbReference>
<keyword evidence="4 8" id="KW-0554">One-carbon metabolism</keyword>
<evidence type="ECO:0000313" key="11">
    <source>
        <dbReference type="Proteomes" id="UP001055153"/>
    </source>
</evidence>
<evidence type="ECO:0000256" key="3">
    <source>
        <dbReference type="ARBA" id="ARBA00012856"/>
    </source>
</evidence>
<evidence type="ECO:0000256" key="7">
    <source>
        <dbReference type="ARBA" id="ARBA00025067"/>
    </source>
</evidence>
<sequence length="169" mass="18626">MPLVTLIAAVARNRVIGRDNDLAWRLRSDLRRFRALTMGKPVVMGRRTWDSIGRPLPGRRVIVMTRDPAWSVPGVETAGDWPAVLALAAGAEEIMVAGGAQIYALTLPLADRIHLTEVEAAPEGDALFPVIPQGRFREVAREAHPAGPDDQHAFRFVTLERAGLRDRHD</sequence>
<comment type="pathway">
    <text evidence="1 8">Cofactor biosynthesis; tetrahydrofolate biosynthesis; 5,6,7,8-tetrahydrofolate from 7,8-dihydrofolate: step 1/1.</text>
</comment>
<comment type="caution">
    <text evidence="10">The sequence shown here is derived from an EMBL/GenBank/DDBJ whole genome shotgun (WGS) entry which is preliminary data.</text>
</comment>
<dbReference type="CDD" id="cd00209">
    <property type="entry name" value="DHFR"/>
    <property type="match status" value="1"/>
</dbReference>
<evidence type="ECO:0000259" key="9">
    <source>
        <dbReference type="PROSITE" id="PS51330"/>
    </source>
</evidence>
<comment type="function">
    <text evidence="7 8">Key enzyme in folate metabolism. Catalyzes an essential reaction for de novo glycine and purine synthesis, and for DNA precursor synthesis.</text>
</comment>
<dbReference type="EMBL" id="BPQQ01000031">
    <property type="protein sequence ID" value="GJE00686.1"/>
    <property type="molecule type" value="Genomic_DNA"/>
</dbReference>
<dbReference type="Pfam" id="PF00186">
    <property type="entry name" value="DHFR_1"/>
    <property type="match status" value="1"/>
</dbReference>
<evidence type="ECO:0000256" key="6">
    <source>
        <dbReference type="ARBA" id="ARBA00023002"/>
    </source>
</evidence>
<dbReference type="InterPro" id="IPR001796">
    <property type="entry name" value="DHFR_dom"/>
</dbReference>
<evidence type="ECO:0000256" key="8">
    <source>
        <dbReference type="PIRNR" id="PIRNR000194"/>
    </source>
</evidence>
<evidence type="ECO:0000256" key="1">
    <source>
        <dbReference type="ARBA" id="ARBA00004903"/>
    </source>
</evidence>
<dbReference type="PANTHER" id="PTHR48069">
    <property type="entry name" value="DIHYDROFOLATE REDUCTASE"/>
    <property type="match status" value="1"/>
</dbReference>
<evidence type="ECO:0000256" key="4">
    <source>
        <dbReference type="ARBA" id="ARBA00022563"/>
    </source>
</evidence>
<dbReference type="PIRSF" id="PIRSF000194">
    <property type="entry name" value="DHFR"/>
    <property type="match status" value="1"/>
</dbReference>
<keyword evidence="6 8" id="KW-0560">Oxidoreductase</keyword>
<proteinExistence type="inferred from homology"/>
<dbReference type="InterPro" id="IPR012259">
    <property type="entry name" value="DHFR"/>
</dbReference>
<keyword evidence="11" id="KW-1185">Reference proteome</keyword>
<dbReference type="Gene3D" id="3.40.430.10">
    <property type="entry name" value="Dihydrofolate Reductase, subunit A"/>
    <property type="match status" value="1"/>
</dbReference>
<reference evidence="10" key="1">
    <citation type="journal article" date="2021" name="Front. Microbiol.">
        <title>Comprehensive Comparative Genomics and Phenotyping of Methylobacterium Species.</title>
        <authorList>
            <person name="Alessa O."/>
            <person name="Ogura Y."/>
            <person name="Fujitani Y."/>
            <person name="Takami H."/>
            <person name="Hayashi T."/>
            <person name="Sahin N."/>
            <person name="Tani A."/>
        </authorList>
    </citation>
    <scope>NUCLEOTIDE SEQUENCE</scope>
    <source>
        <strain evidence="10">DSM 17168</strain>
    </source>
</reference>
<comment type="catalytic activity">
    <reaction evidence="8">
        <text>(6S)-5,6,7,8-tetrahydrofolate + NADP(+) = 7,8-dihydrofolate + NADPH + H(+)</text>
        <dbReference type="Rhea" id="RHEA:15009"/>
        <dbReference type="ChEBI" id="CHEBI:15378"/>
        <dbReference type="ChEBI" id="CHEBI:57451"/>
        <dbReference type="ChEBI" id="CHEBI:57453"/>
        <dbReference type="ChEBI" id="CHEBI:57783"/>
        <dbReference type="ChEBI" id="CHEBI:58349"/>
        <dbReference type="EC" id="1.5.1.3"/>
    </reaction>
</comment>
<keyword evidence="5 8" id="KW-0521">NADP</keyword>
<accession>A0ABQ4SBU4</accession>
<reference evidence="10" key="2">
    <citation type="submission" date="2021-08" db="EMBL/GenBank/DDBJ databases">
        <authorList>
            <person name="Tani A."/>
            <person name="Ola A."/>
            <person name="Ogura Y."/>
            <person name="Katsura K."/>
            <person name="Hayashi T."/>
        </authorList>
    </citation>
    <scope>NUCLEOTIDE SEQUENCE</scope>
    <source>
        <strain evidence="10">DSM 17168</strain>
    </source>
</reference>
<gene>
    <name evidence="10" type="primary">dhfrIII</name>
    <name evidence="10" type="ORF">GMJLKIPL_2612</name>
</gene>
<protein>
    <recommendedName>
        <fullName evidence="3 8">Dihydrofolate reductase</fullName>
        <ecNumber evidence="3 8">1.5.1.3</ecNumber>
    </recommendedName>
</protein>
<comment type="similarity">
    <text evidence="2 8">Belongs to the dihydrofolate reductase family.</text>
</comment>
<evidence type="ECO:0000256" key="5">
    <source>
        <dbReference type="ARBA" id="ARBA00022857"/>
    </source>
</evidence>
<evidence type="ECO:0000256" key="2">
    <source>
        <dbReference type="ARBA" id="ARBA00009539"/>
    </source>
</evidence>
<organism evidence="10 11">
    <name type="scientific">Methylobacterium isbiliense</name>
    <dbReference type="NCBI Taxonomy" id="315478"/>
    <lineage>
        <taxon>Bacteria</taxon>
        <taxon>Pseudomonadati</taxon>
        <taxon>Pseudomonadota</taxon>
        <taxon>Alphaproteobacteria</taxon>
        <taxon>Hyphomicrobiales</taxon>
        <taxon>Methylobacteriaceae</taxon>
        <taxon>Methylobacterium</taxon>
    </lineage>
</organism>
<dbReference type="PANTHER" id="PTHR48069:SF3">
    <property type="entry name" value="DIHYDROFOLATE REDUCTASE"/>
    <property type="match status" value="1"/>
</dbReference>
<dbReference type="PRINTS" id="PR00070">
    <property type="entry name" value="DHFR"/>
</dbReference>
<dbReference type="EC" id="1.5.1.3" evidence="3 8"/>
<evidence type="ECO:0000313" key="10">
    <source>
        <dbReference type="EMBL" id="GJE00686.1"/>
    </source>
</evidence>
<dbReference type="PROSITE" id="PS51330">
    <property type="entry name" value="DHFR_2"/>
    <property type="match status" value="1"/>
</dbReference>